<organism evidence="7">
    <name type="scientific">Vecturithrix granuli</name>
    <dbReference type="NCBI Taxonomy" id="1499967"/>
    <lineage>
        <taxon>Bacteria</taxon>
        <taxon>Candidatus Moduliflexota</taxon>
        <taxon>Candidatus Vecturitrichia</taxon>
        <taxon>Candidatus Vecturitrichales</taxon>
        <taxon>Candidatus Vecturitrichaceae</taxon>
        <taxon>Candidatus Vecturithrix</taxon>
    </lineage>
</organism>
<reference evidence="7" key="1">
    <citation type="journal article" date="2015" name="PeerJ">
        <title>First genomic representation of candidate bacterial phylum KSB3 points to enhanced environmental sensing as a trigger of wastewater bulking.</title>
        <authorList>
            <person name="Sekiguchi Y."/>
            <person name="Ohashi A."/>
            <person name="Parks D.H."/>
            <person name="Yamauchi T."/>
            <person name="Tyson G.W."/>
            <person name="Hugenholtz P."/>
        </authorList>
    </citation>
    <scope>NUCLEOTIDE SEQUENCE [LARGE SCALE GENOMIC DNA]</scope>
</reference>
<keyword evidence="2 4" id="KW-0560">Oxidoreductase</keyword>
<evidence type="ECO:0000256" key="4">
    <source>
        <dbReference type="RuleBase" id="RU003719"/>
    </source>
</evidence>
<dbReference type="STRING" id="1499967.U27_06568"/>
<keyword evidence="3" id="KW-0520">NAD</keyword>
<evidence type="ECO:0000256" key="3">
    <source>
        <dbReference type="ARBA" id="ARBA00023027"/>
    </source>
</evidence>
<dbReference type="PANTHER" id="PTHR42789">
    <property type="entry name" value="D-ISOMER SPECIFIC 2-HYDROXYACID DEHYDROGENASE FAMILY PROTEIN (AFU_ORTHOLOGUE AFUA_6G10090)"/>
    <property type="match status" value="1"/>
</dbReference>
<proteinExistence type="inferred from homology"/>
<dbReference type="InterPro" id="IPR006139">
    <property type="entry name" value="D-isomer_2_OHA_DH_cat_dom"/>
</dbReference>
<dbReference type="Pfam" id="PF02826">
    <property type="entry name" value="2-Hacid_dh_C"/>
    <property type="match status" value="1"/>
</dbReference>
<dbReference type="SUPFAM" id="SSF52283">
    <property type="entry name" value="Formate/glycerate dehydrogenase catalytic domain-like"/>
    <property type="match status" value="1"/>
</dbReference>
<evidence type="ECO:0000256" key="1">
    <source>
        <dbReference type="ARBA" id="ARBA00005854"/>
    </source>
</evidence>
<dbReference type="AlphaFoldDB" id="A0A081C4S8"/>
<protein>
    <submittedName>
        <fullName evidence="7">D-isomer specific 2-hydroxyacid dehydrogenase, NAD-binding</fullName>
    </submittedName>
</protein>
<dbReference type="eggNOG" id="COG0111">
    <property type="taxonomic scope" value="Bacteria"/>
</dbReference>
<dbReference type="PANTHER" id="PTHR42789:SF1">
    <property type="entry name" value="D-ISOMER SPECIFIC 2-HYDROXYACID DEHYDROGENASE FAMILY PROTEIN (AFU_ORTHOLOGUE AFUA_6G10090)"/>
    <property type="match status" value="1"/>
</dbReference>
<evidence type="ECO:0000259" key="5">
    <source>
        <dbReference type="Pfam" id="PF00389"/>
    </source>
</evidence>
<dbReference type="GO" id="GO:0016616">
    <property type="term" value="F:oxidoreductase activity, acting on the CH-OH group of donors, NAD or NADP as acceptor"/>
    <property type="evidence" value="ECO:0007669"/>
    <property type="project" value="InterPro"/>
</dbReference>
<comment type="similarity">
    <text evidence="1 4">Belongs to the D-isomer specific 2-hydroxyacid dehydrogenase family.</text>
</comment>
<dbReference type="Proteomes" id="UP000030661">
    <property type="component" value="Unassembled WGS sequence"/>
</dbReference>
<dbReference type="Pfam" id="PF00389">
    <property type="entry name" value="2-Hacid_dh"/>
    <property type="match status" value="1"/>
</dbReference>
<evidence type="ECO:0000256" key="2">
    <source>
        <dbReference type="ARBA" id="ARBA00023002"/>
    </source>
</evidence>
<sequence length="360" mass="39515">MNILCIGDAMIPGSQFKKACAEFSIRKNVITVNDWESDWDRLQNRRLVIEKQGPDAEPVLPMIQNADKETEMLLVLFAPVPAGAMDALPNLRVIGAARAGMENVDVQAATERGILVHHIMGRNAQAVSDFTIGLLLAEARNIARAYTAIQQGTWRKTFVNSDIIPEISGKTLGLIGFGYIGQLVAQKLAGFELEILVYDPFVSDEVVAESRARKVSKEELFKQADFVSVHARLTEDSKGLIGRTEFALMKPTAIFINTARAGLVDEDALYDALKQKKIAGAALDVFSTEPLPENSRWLELDNVTLTTHIAGTTADALNNSPFLLVRDINKLLVGENPRFLVNPDALQHPDTQAWLASLQA</sequence>
<dbReference type="EMBL" id="DF820470">
    <property type="protein sequence ID" value="GAK59583.1"/>
    <property type="molecule type" value="Genomic_DNA"/>
</dbReference>
<accession>A0A081C4S8</accession>
<dbReference type="GO" id="GO:0051287">
    <property type="term" value="F:NAD binding"/>
    <property type="evidence" value="ECO:0007669"/>
    <property type="project" value="InterPro"/>
</dbReference>
<name>A0A081C4S8_VECG1</name>
<dbReference type="SUPFAM" id="SSF51735">
    <property type="entry name" value="NAD(P)-binding Rossmann-fold domains"/>
    <property type="match status" value="1"/>
</dbReference>
<feature type="domain" description="D-isomer specific 2-hydroxyacid dehydrogenase catalytic" evidence="5">
    <location>
        <begin position="68"/>
        <end position="342"/>
    </location>
</feature>
<keyword evidence="8" id="KW-1185">Reference proteome</keyword>
<gene>
    <name evidence="7" type="ORF">U27_06568</name>
</gene>
<dbReference type="CDD" id="cd12171">
    <property type="entry name" value="2-Hacid_dh_10"/>
    <property type="match status" value="1"/>
</dbReference>
<evidence type="ECO:0000313" key="7">
    <source>
        <dbReference type="EMBL" id="GAK59583.1"/>
    </source>
</evidence>
<dbReference type="InterPro" id="IPR050857">
    <property type="entry name" value="D-2-hydroxyacid_DH"/>
</dbReference>
<dbReference type="HOGENOM" id="CLU_019796_1_3_0"/>
<dbReference type="Gene3D" id="3.40.50.720">
    <property type="entry name" value="NAD(P)-binding Rossmann-like Domain"/>
    <property type="match status" value="2"/>
</dbReference>
<evidence type="ECO:0000259" key="6">
    <source>
        <dbReference type="Pfam" id="PF02826"/>
    </source>
</evidence>
<feature type="domain" description="D-isomer specific 2-hydroxyacid dehydrogenase NAD-binding" evidence="6">
    <location>
        <begin position="132"/>
        <end position="310"/>
    </location>
</feature>
<dbReference type="InterPro" id="IPR036291">
    <property type="entry name" value="NAD(P)-bd_dom_sf"/>
</dbReference>
<dbReference type="InterPro" id="IPR006140">
    <property type="entry name" value="D-isomer_DH_NAD-bd"/>
</dbReference>
<dbReference type="FunFam" id="3.40.50.720:FF:000203">
    <property type="entry name" value="D-3-phosphoglycerate dehydrogenase (SerA)"/>
    <property type="match status" value="1"/>
</dbReference>
<evidence type="ECO:0000313" key="8">
    <source>
        <dbReference type="Proteomes" id="UP000030661"/>
    </source>
</evidence>